<keyword evidence="5" id="KW-0175">Coiled coil</keyword>
<dbReference type="Proteomes" id="UP000515163">
    <property type="component" value="Unplaced"/>
</dbReference>
<dbReference type="PROSITE" id="PS00107">
    <property type="entry name" value="PROTEIN_KINASE_ATP"/>
    <property type="match status" value="1"/>
</dbReference>
<evidence type="ECO:0000256" key="5">
    <source>
        <dbReference type="SAM" id="Coils"/>
    </source>
</evidence>
<sequence length="856" mass="97726">MAAANVVLGHYEVNWQDKLGQGGFGIVFRGTDTRRGIEVAVKQMELKKDKIGSDAMTEIKNLQKLPSHPHIVKFFDSFFQANSFWMVMEFCNFGNLKQYFDKYKPIDFVTKVEFMQQAASAIRHLHGLPVPIIHRDLKPANIMLHYTGDKPVIKVTDFGLAKVAEDKEEKADMANSYMMSTFAGTPVFMAPEFFMEQMYTSSVDVFALGLVYLGMLNYDKIGDILPLSDFKMPLGMVIAHALQTGSSPPKLVEIKPSDSKETKEVKEVIEKMLMAKKEDRMKIQEVSTALNNIFDKRKDRLPGYPLLRQAGGQKLELSTGSMATPQIRSLPTSLTMENKAHNIRKIDVGSKTIWSSPGKEKILMLVGATGAGKSTLINGLVNYIMGVRYEDDHRYKLIGDEGSGSQAHIQTKWITAYTIHKQDNQGKLPFTLTIIDTPGFGDTEGLQRDRKITNQIREFFSLKGPQGIDHLDGIGFVVKAPEARLTPTQRYIFDSILGMFGKDIGQNIFIMVTFAYGNKAPVLAAIKEAKFEFQKSFKFNNSALFSEVEKEDKEEEDEDEDEEASNNMTFNSMYWKMGEKSYKDFFRTFGKAQSVSLQLIRELLEEREHLEHVIQRLQQNIRAGLDKADELRQAERVIKVHEKDMLINKDFRYKADVTKQRKVDLPRGEYVTNCLRCQMTCHYPCGIPRDEDKAGCAAMGSNGQCNICPEKCYWNNHVNNAYRFELYQETETITSEELKNRYYEAASKKTATEKVIAGLKEDLQNLYLTVFGMLRQANSIIRRLEEISLRPNPLSEIQYIDLLIESERLECKPNFQQRISALNDVRKEAKILAEIKDERKILKDAAQYCWQKLKIL</sequence>
<dbReference type="PROSITE" id="PS50011">
    <property type="entry name" value="PROTEIN_KINASE_DOM"/>
    <property type="match status" value="1"/>
</dbReference>
<dbReference type="SMART" id="SM00220">
    <property type="entry name" value="S_TKc"/>
    <property type="match status" value="1"/>
</dbReference>
<feature type="domain" description="Protein kinase" evidence="6">
    <location>
        <begin position="13"/>
        <end position="294"/>
    </location>
</feature>
<evidence type="ECO:0000313" key="7">
    <source>
        <dbReference type="Proteomes" id="UP000515163"/>
    </source>
</evidence>
<dbReference type="InterPro" id="IPR011009">
    <property type="entry name" value="Kinase-like_dom_sf"/>
</dbReference>
<dbReference type="GO" id="GO:0005524">
    <property type="term" value="F:ATP binding"/>
    <property type="evidence" value="ECO:0007669"/>
    <property type="project" value="UniProtKB-UniRule"/>
</dbReference>
<dbReference type="Gene3D" id="1.10.510.10">
    <property type="entry name" value="Transferase(Phosphotransferase) domain 1"/>
    <property type="match status" value="1"/>
</dbReference>
<dbReference type="InterPro" id="IPR017441">
    <property type="entry name" value="Protein_kinase_ATP_BS"/>
</dbReference>
<accession>A0A6P8I3D3</accession>
<comment type="similarity">
    <text evidence="4">Belongs to the TRAFAC class TrmE-Era-EngA-EngB-Septin-like GTPase superfamily. Septin GTPase family.</text>
</comment>
<dbReference type="AlphaFoldDB" id="A0A6P8I3D3"/>
<evidence type="ECO:0000256" key="4">
    <source>
        <dbReference type="RuleBase" id="RU004560"/>
    </source>
</evidence>
<dbReference type="CDD" id="cd00882">
    <property type="entry name" value="Ras_like_GTPase"/>
    <property type="match status" value="1"/>
</dbReference>
<gene>
    <name evidence="8" type="primary">LOC116298089</name>
</gene>
<dbReference type="OrthoDB" id="8954335at2759"/>
<dbReference type="PANTHER" id="PTHR32046">
    <property type="entry name" value="G DOMAIN-CONTAINING PROTEIN"/>
    <property type="match status" value="1"/>
</dbReference>
<organism evidence="7 8">
    <name type="scientific">Actinia tenebrosa</name>
    <name type="common">Australian red waratah sea anemone</name>
    <dbReference type="NCBI Taxonomy" id="6105"/>
    <lineage>
        <taxon>Eukaryota</taxon>
        <taxon>Metazoa</taxon>
        <taxon>Cnidaria</taxon>
        <taxon>Anthozoa</taxon>
        <taxon>Hexacorallia</taxon>
        <taxon>Actiniaria</taxon>
        <taxon>Actiniidae</taxon>
        <taxon>Actinia</taxon>
    </lineage>
</organism>
<dbReference type="SUPFAM" id="SSF52540">
    <property type="entry name" value="P-loop containing nucleoside triphosphate hydrolases"/>
    <property type="match status" value="1"/>
</dbReference>
<evidence type="ECO:0000256" key="2">
    <source>
        <dbReference type="ARBA" id="ARBA00022840"/>
    </source>
</evidence>
<dbReference type="InterPro" id="IPR008271">
    <property type="entry name" value="Ser/Thr_kinase_AS"/>
</dbReference>
<keyword evidence="4" id="KW-0342">GTP-binding</keyword>
<dbReference type="SUPFAM" id="SSF56112">
    <property type="entry name" value="Protein kinase-like (PK-like)"/>
    <property type="match status" value="1"/>
</dbReference>
<proteinExistence type="inferred from homology"/>
<evidence type="ECO:0000313" key="8">
    <source>
        <dbReference type="RefSeq" id="XP_031562348.1"/>
    </source>
</evidence>
<dbReference type="PROSITE" id="PS00108">
    <property type="entry name" value="PROTEIN_KINASE_ST"/>
    <property type="match status" value="1"/>
</dbReference>
<evidence type="ECO:0000256" key="3">
    <source>
        <dbReference type="PROSITE-ProRule" id="PRU10141"/>
    </source>
</evidence>
<dbReference type="InterPro" id="IPR000719">
    <property type="entry name" value="Prot_kinase_dom"/>
</dbReference>
<dbReference type="Gene3D" id="3.40.50.300">
    <property type="entry name" value="P-loop containing nucleotide triphosphate hydrolases"/>
    <property type="match status" value="1"/>
</dbReference>
<protein>
    <submittedName>
        <fullName evidence="8">Uncharacterized protein LOC116298089</fullName>
    </submittedName>
</protein>
<dbReference type="GO" id="GO:0004672">
    <property type="term" value="F:protein kinase activity"/>
    <property type="evidence" value="ECO:0007669"/>
    <property type="project" value="InterPro"/>
</dbReference>
<dbReference type="GO" id="GO:0005525">
    <property type="term" value="F:GTP binding"/>
    <property type="evidence" value="ECO:0007669"/>
    <property type="project" value="UniProtKB-KW"/>
</dbReference>
<dbReference type="RefSeq" id="XP_031562348.1">
    <property type="nucleotide sequence ID" value="XM_031706488.1"/>
</dbReference>
<dbReference type="CDD" id="cd14014">
    <property type="entry name" value="STKc_PknB_like"/>
    <property type="match status" value="1"/>
</dbReference>
<dbReference type="GeneID" id="116298089"/>
<evidence type="ECO:0000259" key="6">
    <source>
        <dbReference type="PROSITE" id="PS50011"/>
    </source>
</evidence>
<dbReference type="KEGG" id="aten:116298089"/>
<reference evidence="8" key="1">
    <citation type="submission" date="2025-08" db="UniProtKB">
        <authorList>
            <consortium name="RefSeq"/>
        </authorList>
    </citation>
    <scope>IDENTIFICATION</scope>
</reference>
<feature type="binding site" evidence="3">
    <location>
        <position position="42"/>
    </location>
    <ligand>
        <name>ATP</name>
        <dbReference type="ChEBI" id="CHEBI:30616"/>
    </ligand>
</feature>
<dbReference type="Pfam" id="PF00069">
    <property type="entry name" value="Pkinase"/>
    <property type="match status" value="1"/>
</dbReference>
<keyword evidence="1 3" id="KW-0547">Nucleotide-binding</keyword>
<dbReference type="PANTHER" id="PTHR32046:SF14">
    <property type="match status" value="1"/>
</dbReference>
<dbReference type="InterPro" id="IPR027417">
    <property type="entry name" value="P-loop_NTPase"/>
</dbReference>
<feature type="coiled-coil region" evidence="5">
    <location>
        <begin position="600"/>
        <end position="634"/>
    </location>
</feature>
<dbReference type="InterPro" id="IPR030379">
    <property type="entry name" value="G_SEPTIN_dom"/>
</dbReference>
<dbReference type="InParanoid" id="A0A6P8I3D3"/>
<name>A0A6P8I3D3_ACTTE</name>
<evidence type="ECO:0000256" key="1">
    <source>
        <dbReference type="ARBA" id="ARBA00022741"/>
    </source>
</evidence>
<dbReference type="Pfam" id="PF00735">
    <property type="entry name" value="Septin"/>
    <property type="match status" value="1"/>
</dbReference>
<keyword evidence="2 3" id="KW-0067">ATP-binding</keyword>
<keyword evidence="7" id="KW-1185">Reference proteome</keyword>